<evidence type="ECO:0000313" key="1">
    <source>
        <dbReference type="EnsemblPlants" id="TuG1812G0200002378.01.T01"/>
    </source>
</evidence>
<dbReference type="EnsemblPlants" id="TuG1812G0200002378.01.T01">
    <property type="protein sequence ID" value="TuG1812G0200002378.01.T01"/>
    <property type="gene ID" value="TuG1812G0200002378.01"/>
</dbReference>
<sequence>MYETSGGSMPPGVAYAVVRVMCSRRVAVMRVACVRNVRRPTCVCVRVCGAILAEEAGGCRQRRFRIRTSRQQGASGFTATHSSLIFPQI</sequence>
<reference evidence="1" key="3">
    <citation type="submission" date="2022-06" db="UniProtKB">
        <authorList>
            <consortium name="EnsemblPlants"/>
        </authorList>
    </citation>
    <scope>IDENTIFICATION</scope>
</reference>
<evidence type="ECO:0000313" key="2">
    <source>
        <dbReference type="Proteomes" id="UP000015106"/>
    </source>
</evidence>
<proteinExistence type="predicted"/>
<dbReference type="AlphaFoldDB" id="A0A8R7PD80"/>
<accession>A0A8R7PD80</accession>
<organism evidence="1 2">
    <name type="scientific">Triticum urartu</name>
    <name type="common">Red wild einkorn</name>
    <name type="synonym">Crithodium urartu</name>
    <dbReference type="NCBI Taxonomy" id="4572"/>
    <lineage>
        <taxon>Eukaryota</taxon>
        <taxon>Viridiplantae</taxon>
        <taxon>Streptophyta</taxon>
        <taxon>Embryophyta</taxon>
        <taxon>Tracheophyta</taxon>
        <taxon>Spermatophyta</taxon>
        <taxon>Magnoliopsida</taxon>
        <taxon>Liliopsida</taxon>
        <taxon>Poales</taxon>
        <taxon>Poaceae</taxon>
        <taxon>BOP clade</taxon>
        <taxon>Pooideae</taxon>
        <taxon>Triticodae</taxon>
        <taxon>Triticeae</taxon>
        <taxon>Triticinae</taxon>
        <taxon>Triticum</taxon>
    </lineage>
</organism>
<protein>
    <submittedName>
        <fullName evidence="1">Uncharacterized protein</fullName>
    </submittedName>
</protein>
<reference evidence="1" key="2">
    <citation type="submission" date="2018-03" db="EMBL/GenBank/DDBJ databases">
        <title>The Triticum urartu genome reveals the dynamic nature of wheat genome evolution.</title>
        <authorList>
            <person name="Ling H."/>
            <person name="Ma B."/>
            <person name="Shi X."/>
            <person name="Liu H."/>
            <person name="Dong L."/>
            <person name="Sun H."/>
            <person name="Cao Y."/>
            <person name="Gao Q."/>
            <person name="Zheng S."/>
            <person name="Li Y."/>
            <person name="Yu Y."/>
            <person name="Du H."/>
            <person name="Qi M."/>
            <person name="Li Y."/>
            <person name="Yu H."/>
            <person name="Cui Y."/>
            <person name="Wang N."/>
            <person name="Chen C."/>
            <person name="Wu H."/>
            <person name="Zhao Y."/>
            <person name="Zhang J."/>
            <person name="Li Y."/>
            <person name="Zhou W."/>
            <person name="Zhang B."/>
            <person name="Hu W."/>
            <person name="Eijk M."/>
            <person name="Tang J."/>
            <person name="Witsenboer H."/>
            <person name="Zhao S."/>
            <person name="Li Z."/>
            <person name="Zhang A."/>
            <person name="Wang D."/>
            <person name="Liang C."/>
        </authorList>
    </citation>
    <scope>NUCLEOTIDE SEQUENCE [LARGE SCALE GENOMIC DNA]</scope>
    <source>
        <strain evidence="1">cv. G1812</strain>
    </source>
</reference>
<name>A0A8R7PD80_TRIUA</name>
<dbReference type="Proteomes" id="UP000015106">
    <property type="component" value="Chromosome 2"/>
</dbReference>
<reference evidence="2" key="1">
    <citation type="journal article" date="2013" name="Nature">
        <title>Draft genome of the wheat A-genome progenitor Triticum urartu.</title>
        <authorList>
            <person name="Ling H.Q."/>
            <person name="Zhao S."/>
            <person name="Liu D."/>
            <person name="Wang J."/>
            <person name="Sun H."/>
            <person name="Zhang C."/>
            <person name="Fan H."/>
            <person name="Li D."/>
            <person name="Dong L."/>
            <person name="Tao Y."/>
            <person name="Gao C."/>
            <person name="Wu H."/>
            <person name="Li Y."/>
            <person name="Cui Y."/>
            <person name="Guo X."/>
            <person name="Zheng S."/>
            <person name="Wang B."/>
            <person name="Yu K."/>
            <person name="Liang Q."/>
            <person name="Yang W."/>
            <person name="Lou X."/>
            <person name="Chen J."/>
            <person name="Feng M."/>
            <person name="Jian J."/>
            <person name="Zhang X."/>
            <person name="Luo G."/>
            <person name="Jiang Y."/>
            <person name="Liu J."/>
            <person name="Wang Z."/>
            <person name="Sha Y."/>
            <person name="Zhang B."/>
            <person name="Wu H."/>
            <person name="Tang D."/>
            <person name="Shen Q."/>
            <person name="Xue P."/>
            <person name="Zou S."/>
            <person name="Wang X."/>
            <person name="Liu X."/>
            <person name="Wang F."/>
            <person name="Yang Y."/>
            <person name="An X."/>
            <person name="Dong Z."/>
            <person name="Zhang K."/>
            <person name="Zhang X."/>
            <person name="Luo M.C."/>
            <person name="Dvorak J."/>
            <person name="Tong Y."/>
            <person name="Wang J."/>
            <person name="Yang H."/>
            <person name="Li Z."/>
            <person name="Wang D."/>
            <person name="Zhang A."/>
            <person name="Wang J."/>
        </authorList>
    </citation>
    <scope>NUCLEOTIDE SEQUENCE</scope>
    <source>
        <strain evidence="2">cv. G1812</strain>
    </source>
</reference>
<keyword evidence="2" id="KW-1185">Reference proteome</keyword>
<dbReference type="Gramene" id="TuG1812G0200002378.01.T01">
    <property type="protein sequence ID" value="TuG1812G0200002378.01.T01"/>
    <property type="gene ID" value="TuG1812G0200002378.01"/>
</dbReference>